<comment type="caution">
    <text evidence="1">The sequence shown here is derived from an EMBL/GenBank/DDBJ whole genome shotgun (WGS) entry which is preliminary data.</text>
</comment>
<organism evidence="1 2">
    <name type="scientific">Colletotrichum zoysiae</name>
    <dbReference type="NCBI Taxonomy" id="1216348"/>
    <lineage>
        <taxon>Eukaryota</taxon>
        <taxon>Fungi</taxon>
        <taxon>Dikarya</taxon>
        <taxon>Ascomycota</taxon>
        <taxon>Pezizomycotina</taxon>
        <taxon>Sordariomycetes</taxon>
        <taxon>Hypocreomycetidae</taxon>
        <taxon>Glomerellales</taxon>
        <taxon>Glomerellaceae</taxon>
        <taxon>Colletotrichum</taxon>
        <taxon>Colletotrichum graminicola species complex</taxon>
    </lineage>
</organism>
<evidence type="ECO:0000313" key="1">
    <source>
        <dbReference type="EMBL" id="KAK2021143.1"/>
    </source>
</evidence>
<sequence length="381" mass="41492">MTAVCALAWLGSSCRSSQLSHARSLARLCSALVPWWCTSCPPACLPACLLQMPIQAKQTQKGIHLERELCLCSEPGALSRPSWAQCVYLSVSQSVSQSFVSVASALGTQHCGQSFSTFSPPRLPSVHKREARQSEAQNQPALYSHTRAHRSREAEQRYVFPDAAHRPVASVLLSSVQWPVATPTPALLDFMTLDSLSIRLCNLFALNTVSVPFNPQLKPPRPSAPVSVVACDYLRYLPTYLPSTRRGSVSPSHLLIAASTAFISFLGSPVSLAGTAFFGEGFVIAQDAKGSNGNFQHFRNPTDRRRLALCFLCLGLHLSPTTHPSHLVFVSLSFPILGIPVFPTNRHPITKRSLSRLILLFSALPGFSISTTTLPDRCSIE</sequence>
<dbReference type="Proteomes" id="UP001232148">
    <property type="component" value="Unassembled WGS sequence"/>
</dbReference>
<keyword evidence="2" id="KW-1185">Reference proteome</keyword>
<protein>
    <submittedName>
        <fullName evidence="1">Uncharacterized protein</fullName>
    </submittedName>
</protein>
<reference evidence="1" key="1">
    <citation type="submission" date="2021-06" db="EMBL/GenBank/DDBJ databases">
        <title>Comparative genomics, transcriptomics and evolutionary studies reveal genomic signatures of adaptation to plant cell wall in hemibiotrophic fungi.</title>
        <authorList>
            <consortium name="DOE Joint Genome Institute"/>
            <person name="Baroncelli R."/>
            <person name="Diaz J.F."/>
            <person name="Benocci T."/>
            <person name="Peng M."/>
            <person name="Battaglia E."/>
            <person name="Haridas S."/>
            <person name="Andreopoulos W."/>
            <person name="Labutti K."/>
            <person name="Pangilinan J."/>
            <person name="Floch G.L."/>
            <person name="Makela M.R."/>
            <person name="Henrissat B."/>
            <person name="Grigoriev I.V."/>
            <person name="Crouch J.A."/>
            <person name="De Vries R.P."/>
            <person name="Sukno S.A."/>
            <person name="Thon M.R."/>
        </authorList>
    </citation>
    <scope>NUCLEOTIDE SEQUENCE</scope>
    <source>
        <strain evidence="1">MAFF235873</strain>
    </source>
</reference>
<dbReference type="AlphaFoldDB" id="A0AAD9H312"/>
<proteinExistence type="predicted"/>
<dbReference type="EMBL" id="MU843133">
    <property type="protein sequence ID" value="KAK2021143.1"/>
    <property type="molecule type" value="Genomic_DNA"/>
</dbReference>
<name>A0AAD9H312_9PEZI</name>
<evidence type="ECO:0000313" key="2">
    <source>
        <dbReference type="Proteomes" id="UP001232148"/>
    </source>
</evidence>
<accession>A0AAD9H312</accession>
<gene>
    <name evidence="1" type="ORF">LX32DRAFT_271088</name>
</gene>